<sequence length="85" mass="9127">MLTPSNKPKRLVDEPVKAVGPLSCVGTSVGLFQLSSSRACHISRMFPATGRGTPPDLLVGMAEYANWLHLRHSGSATFTGDFILK</sequence>
<organism evidence="1 2">
    <name type="scientific">Daphnia magna</name>
    <dbReference type="NCBI Taxonomy" id="35525"/>
    <lineage>
        <taxon>Eukaryota</taxon>
        <taxon>Metazoa</taxon>
        <taxon>Ecdysozoa</taxon>
        <taxon>Arthropoda</taxon>
        <taxon>Crustacea</taxon>
        <taxon>Branchiopoda</taxon>
        <taxon>Diplostraca</taxon>
        <taxon>Cladocera</taxon>
        <taxon>Anomopoda</taxon>
        <taxon>Daphniidae</taxon>
        <taxon>Daphnia</taxon>
    </lineage>
</organism>
<reference evidence="1 2" key="1">
    <citation type="submission" date="2016-03" db="EMBL/GenBank/DDBJ databases">
        <title>EvidentialGene: Evidence-directed Construction of Genes on Genomes.</title>
        <authorList>
            <person name="Gilbert D.G."/>
            <person name="Choi J.-H."/>
            <person name="Mockaitis K."/>
            <person name="Colbourne J."/>
            <person name="Pfrender M."/>
        </authorList>
    </citation>
    <scope>NUCLEOTIDE SEQUENCE [LARGE SCALE GENOMIC DNA]</scope>
    <source>
        <strain evidence="1 2">Xinb3</strain>
        <tissue evidence="1">Complete organism</tissue>
    </source>
</reference>
<protein>
    <submittedName>
        <fullName evidence="1">Uncharacterized protein</fullName>
    </submittedName>
</protein>
<comment type="caution">
    <text evidence="1">The sequence shown here is derived from an EMBL/GenBank/DDBJ whole genome shotgun (WGS) entry which is preliminary data.</text>
</comment>
<dbReference type="Proteomes" id="UP000076858">
    <property type="component" value="Unassembled WGS sequence"/>
</dbReference>
<evidence type="ECO:0000313" key="2">
    <source>
        <dbReference type="Proteomes" id="UP000076858"/>
    </source>
</evidence>
<gene>
    <name evidence="1" type="ORF">APZ42_008066</name>
</gene>
<accession>A0A164EW46</accession>
<dbReference type="EMBL" id="LRGB01022321">
    <property type="protein sequence ID" value="KZR97198.1"/>
    <property type="molecule type" value="Genomic_DNA"/>
</dbReference>
<name>A0A164EW46_9CRUS</name>
<dbReference type="AlphaFoldDB" id="A0A164EW46"/>
<evidence type="ECO:0000313" key="1">
    <source>
        <dbReference type="EMBL" id="KZR97198.1"/>
    </source>
</evidence>
<keyword evidence="2" id="KW-1185">Reference proteome</keyword>
<proteinExistence type="predicted"/>